<name>A0ABW3BMI9_9FLAO</name>
<keyword evidence="4 7" id="KW-1133">Transmembrane helix</keyword>
<feature type="transmembrane region" description="Helical" evidence="7">
    <location>
        <begin position="140"/>
        <end position="166"/>
    </location>
</feature>
<keyword evidence="3 7" id="KW-0812">Transmembrane</keyword>
<keyword evidence="6" id="KW-0813">Transport</keyword>
<keyword evidence="6" id="KW-0653">Protein transport</keyword>
<sequence length="235" mass="25076">MLNTFIQDVQTGAQIPVPLETESVEKSLSIIELISSGGVAGQFIIGVLFLMLIGAIYIYFERLFAIKAASKIDGNFMNQIKDHVSHGKIDAAQLLCAQVNSPVSRLIGKGISRIGKPLADINTAIENAGRLEVYGLEKNVSMLATISGAGPMIGFLGTVIGMILAIFELANAGGTIQMDVLASGLYTAMTTTVAGLIVGIVSFMAYNHLVVKTDKVVYQMEANSLEFLDHLNEPI</sequence>
<feature type="transmembrane region" description="Helical" evidence="7">
    <location>
        <begin position="39"/>
        <end position="60"/>
    </location>
</feature>
<protein>
    <submittedName>
        <fullName evidence="9">MotA/TolQ/ExbB proton channel family protein</fullName>
    </submittedName>
</protein>
<comment type="caution">
    <text evidence="9">The sequence shown here is derived from an EMBL/GenBank/DDBJ whole genome shotgun (WGS) entry which is preliminary data.</text>
</comment>
<feature type="domain" description="MotA/TolQ/ExbB proton channel" evidence="8">
    <location>
        <begin position="100"/>
        <end position="221"/>
    </location>
</feature>
<dbReference type="EMBL" id="JBHTIB010000002">
    <property type="protein sequence ID" value="MFD0834244.1"/>
    <property type="molecule type" value="Genomic_DNA"/>
</dbReference>
<evidence type="ECO:0000256" key="1">
    <source>
        <dbReference type="ARBA" id="ARBA00004651"/>
    </source>
</evidence>
<evidence type="ECO:0000256" key="5">
    <source>
        <dbReference type="ARBA" id="ARBA00023136"/>
    </source>
</evidence>
<proteinExistence type="inferred from homology"/>
<evidence type="ECO:0000256" key="7">
    <source>
        <dbReference type="SAM" id="Phobius"/>
    </source>
</evidence>
<gene>
    <name evidence="9" type="ORF">ACFQ0I_00595</name>
</gene>
<keyword evidence="5 7" id="KW-0472">Membrane</keyword>
<dbReference type="Pfam" id="PF01618">
    <property type="entry name" value="MotA_ExbB"/>
    <property type="match status" value="1"/>
</dbReference>
<evidence type="ECO:0000256" key="6">
    <source>
        <dbReference type="RuleBase" id="RU004057"/>
    </source>
</evidence>
<dbReference type="PANTHER" id="PTHR30625">
    <property type="entry name" value="PROTEIN TOLQ"/>
    <property type="match status" value="1"/>
</dbReference>
<accession>A0ABW3BMI9</accession>
<feature type="transmembrane region" description="Helical" evidence="7">
    <location>
        <begin position="186"/>
        <end position="206"/>
    </location>
</feature>
<dbReference type="Proteomes" id="UP001597011">
    <property type="component" value="Unassembled WGS sequence"/>
</dbReference>
<evidence type="ECO:0000256" key="4">
    <source>
        <dbReference type="ARBA" id="ARBA00022989"/>
    </source>
</evidence>
<comment type="similarity">
    <text evidence="6">Belongs to the exbB/tolQ family.</text>
</comment>
<evidence type="ECO:0000259" key="8">
    <source>
        <dbReference type="Pfam" id="PF01618"/>
    </source>
</evidence>
<evidence type="ECO:0000313" key="10">
    <source>
        <dbReference type="Proteomes" id="UP001597011"/>
    </source>
</evidence>
<evidence type="ECO:0000313" key="9">
    <source>
        <dbReference type="EMBL" id="MFD0834244.1"/>
    </source>
</evidence>
<keyword evidence="10" id="KW-1185">Reference proteome</keyword>
<evidence type="ECO:0000256" key="2">
    <source>
        <dbReference type="ARBA" id="ARBA00022475"/>
    </source>
</evidence>
<keyword evidence="2" id="KW-1003">Cell membrane</keyword>
<reference evidence="10" key="1">
    <citation type="journal article" date="2019" name="Int. J. Syst. Evol. Microbiol.">
        <title>The Global Catalogue of Microorganisms (GCM) 10K type strain sequencing project: providing services to taxonomists for standard genome sequencing and annotation.</title>
        <authorList>
            <consortium name="The Broad Institute Genomics Platform"/>
            <consortium name="The Broad Institute Genome Sequencing Center for Infectious Disease"/>
            <person name="Wu L."/>
            <person name="Ma J."/>
        </authorList>
    </citation>
    <scope>NUCLEOTIDE SEQUENCE [LARGE SCALE GENOMIC DNA]</scope>
    <source>
        <strain evidence="10">CCUG 60529</strain>
    </source>
</reference>
<organism evidence="9 10">
    <name type="scientific">Mariniflexile aquimaris</name>
    <dbReference type="NCBI Taxonomy" id="881009"/>
    <lineage>
        <taxon>Bacteria</taxon>
        <taxon>Pseudomonadati</taxon>
        <taxon>Bacteroidota</taxon>
        <taxon>Flavobacteriia</taxon>
        <taxon>Flavobacteriales</taxon>
        <taxon>Flavobacteriaceae</taxon>
        <taxon>Mariniflexile</taxon>
    </lineage>
</organism>
<evidence type="ECO:0000256" key="3">
    <source>
        <dbReference type="ARBA" id="ARBA00022692"/>
    </source>
</evidence>
<comment type="subcellular location">
    <subcellularLocation>
        <location evidence="1">Cell membrane</location>
        <topology evidence="1">Multi-pass membrane protein</topology>
    </subcellularLocation>
    <subcellularLocation>
        <location evidence="6">Membrane</location>
        <topology evidence="6">Multi-pass membrane protein</topology>
    </subcellularLocation>
</comment>
<dbReference type="PANTHER" id="PTHR30625:SF17">
    <property type="entry name" value="TOLQ-RELATED"/>
    <property type="match status" value="1"/>
</dbReference>
<dbReference type="InterPro" id="IPR002898">
    <property type="entry name" value="MotA_ExbB_proton_chnl"/>
</dbReference>
<dbReference type="RefSeq" id="WP_379938415.1">
    <property type="nucleotide sequence ID" value="NZ_JBHTIB010000002.1"/>
</dbReference>
<dbReference type="InterPro" id="IPR050790">
    <property type="entry name" value="ExbB/TolQ_transport"/>
</dbReference>